<dbReference type="Gene3D" id="3.40.720.10">
    <property type="entry name" value="Alkaline Phosphatase, subunit A"/>
    <property type="match status" value="1"/>
</dbReference>
<keyword evidence="6" id="KW-1185">Reference proteome</keyword>
<organism evidence="5 6">
    <name type="scientific">Maribellus comscasis</name>
    <dbReference type="NCBI Taxonomy" id="2681766"/>
    <lineage>
        <taxon>Bacteria</taxon>
        <taxon>Pseudomonadati</taxon>
        <taxon>Bacteroidota</taxon>
        <taxon>Bacteroidia</taxon>
        <taxon>Marinilabiliales</taxon>
        <taxon>Prolixibacteraceae</taxon>
        <taxon>Maribellus</taxon>
    </lineage>
</organism>
<dbReference type="RefSeq" id="WP_158868262.1">
    <property type="nucleotide sequence ID" value="NZ_CP046401.1"/>
</dbReference>
<sequence length="468" mass="53336">MKINTAIKITLFIALFALQAPNVFSQFIQKPNIVVIMTDQQFADAMSCVMGEQYIHTPNMDKLAEKGIRFTHAYSPNPLCMPMRTSMMTGRFPHETGVLTNDDEDINPSDFVFLGKLFKDAGYETGYFGKWHVAFDEKQKEIHGFDNPIVKGSQLDAEPTAAFLKQKHEKPFLVVASFLSPHEVCQWARKQNLPGGPISEMPQLEDLPPLKTNFFPPKNETDIMTFMRKSYQANLRLFPVGDYTDADWRRLQWGYYRLIERADAFVGEVMDALKESGQEENTLVVFLSDHGDCAGSHHWNQKTVFYDESARVPFIMKWDGKTIKGTSDVLLNTGTDIIPTLCDFAGIEIPKGLPGKSLKAPATGKAPEWKREFVVTENHMVQCEPVDGKNYKPQGRMVRSVRYKYCIYSEGNDRESLVDMEYDPQEMVNQAANPVYKKVLEQHRKYLKEHANQSNDAMALKMLSNLNN</sequence>
<dbReference type="PANTHER" id="PTHR45953">
    <property type="entry name" value="IDURONATE 2-SULFATASE"/>
    <property type="match status" value="1"/>
</dbReference>
<feature type="chain" id="PRO_5026212516" evidence="3">
    <location>
        <begin position="26"/>
        <end position="468"/>
    </location>
</feature>
<dbReference type="Pfam" id="PF00884">
    <property type="entry name" value="Sulfatase"/>
    <property type="match status" value="1"/>
</dbReference>
<evidence type="ECO:0000313" key="5">
    <source>
        <dbReference type="EMBL" id="QGY45207.1"/>
    </source>
</evidence>
<evidence type="ECO:0000313" key="6">
    <source>
        <dbReference type="Proteomes" id="UP000428260"/>
    </source>
</evidence>
<dbReference type="GO" id="GO:0005737">
    <property type="term" value="C:cytoplasm"/>
    <property type="evidence" value="ECO:0007669"/>
    <property type="project" value="TreeGrafter"/>
</dbReference>
<proteinExistence type="predicted"/>
<dbReference type="GO" id="GO:0008484">
    <property type="term" value="F:sulfuric ester hydrolase activity"/>
    <property type="evidence" value="ECO:0007669"/>
    <property type="project" value="TreeGrafter"/>
</dbReference>
<evidence type="ECO:0000256" key="1">
    <source>
        <dbReference type="ARBA" id="ARBA00022723"/>
    </source>
</evidence>
<gene>
    <name evidence="5" type="ORF">GM418_16455</name>
</gene>
<dbReference type="EMBL" id="CP046401">
    <property type="protein sequence ID" value="QGY45207.1"/>
    <property type="molecule type" value="Genomic_DNA"/>
</dbReference>
<keyword evidence="3" id="KW-0732">Signal</keyword>
<accession>A0A6I6JYA8</accession>
<name>A0A6I6JYA8_9BACT</name>
<dbReference type="PANTHER" id="PTHR45953:SF1">
    <property type="entry name" value="IDURONATE 2-SULFATASE"/>
    <property type="match status" value="1"/>
</dbReference>
<dbReference type="SUPFAM" id="SSF53649">
    <property type="entry name" value="Alkaline phosphatase-like"/>
    <property type="match status" value="1"/>
</dbReference>
<dbReference type="InterPro" id="IPR017850">
    <property type="entry name" value="Alkaline_phosphatase_core_sf"/>
</dbReference>
<dbReference type="GO" id="GO:0046872">
    <property type="term" value="F:metal ion binding"/>
    <property type="evidence" value="ECO:0007669"/>
    <property type="project" value="UniProtKB-KW"/>
</dbReference>
<protein>
    <submittedName>
        <fullName evidence="5">Sulfatase-like hydrolase/transferase</fullName>
    </submittedName>
</protein>
<evidence type="ECO:0000256" key="3">
    <source>
        <dbReference type="SAM" id="SignalP"/>
    </source>
</evidence>
<keyword evidence="1" id="KW-0479">Metal-binding</keyword>
<evidence type="ECO:0000256" key="2">
    <source>
        <dbReference type="ARBA" id="ARBA00022801"/>
    </source>
</evidence>
<dbReference type="KEGG" id="mcos:GM418_16455"/>
<dbReference type="InterPro" id="IPR000917">
    <property type="entry name" value="Sulfatase_N"/>
</dbReference>
<feature type="signal peptide" evidence="3">
    <location>
        <begin position="1"/>
        <end position="25"/>
    </location>
</feature>
<keyword evidence="5" id="KW-0808">Transferase</keyword>
<dbReference type="Proteomes" id="UP000428260">
    <property type="component" value="Chromosome"/>
</dbReference>
<dbReference type="GO" id="GO:0016740">
    <property type="term" value="F:transferase activity"/>
    <property type="evidence" value="ECO:0007669"/>
    <property type="project" value="UniProtKB-KW"/>
</dbReference>
<keyword evidence="2 5" id="KW-0378">Hydrolase</keyword>
<dbReference type="AlphaFoldDB" id="A0A6I6JYA8"/>
<reference evidence="5 6" key="1">
    <citation type="submission" date="2019-11" db="EMBL/GenBank/DDBJ databases">
        <authorList>
            <person name="Zheng R.K."/>
            <person name="Sun C.M."/>
        </authorList>
    </citation>
    <scope>NUCLEOTIDE SEQUENCE [LARGE SCALE GENOMIC DNA]</scope>
    <source>
        <strain evidence="5 6">WC007</strain>
    </source>
</reference>
<evidence type="ECO:0000259" key="4">
    <source>
        <dbReference type="Pfam" id="PF00884"/>
    </source>
</evidence>
<feature type="domain" description="Sulfatase N-terminal" evidence="4">
    <location>
        <begin position="31"/>
        <end position="347"/>
    </location>
</feature>